<evidence type="ECO:0000313" key="1">
    <source>
        <dbReference type="EMBL" id="KAA5001863.1"/>
    </source>
</evidence>
<dbReference type="AlphaFoldDB" id="A0A642F755"/>
<proteinExistence type="predicted"/>
<gene>
    <name evidence="1" type="ORF">F2Z89_00715</name>
</gene>
<protein>
    <submittedName>
        <fullName evidence="1">Uncharacterized protein</fullName>
    </submittedName>
</protein>
<name>A0A642F755_BACFG</name>
<reference evidence="1 2" key="1">
    <citation type="journal article" date="2019" name="Nat. Med.">
        <title>A library of human gut bacterial isolates paired with longitudinal multiomics data enables mechanistic microbiome research.</title>
        <authorList>
            <person name="Poyet M."/>
            <person name="Groussin M."/>
            <person name="Gibbons S.M."/>
            <person name="Avila-Pacheco J."/>
            <person name="Jiang X."/>
            <person name="Kearney S.M."/>
            <person name="Perrotta A.R."/>
            <person name="Berdy B."/>
            <person name="Zhao S."/>
            <person name="Lieberman T.D."/>
            <person name="Swanson P.K."/>
            <person name="Smith M."/>
            <person name="Roesemann S."/>
            <person name="Alexander J.E."/>
            <person name="Rich S.A."/>
            <person name="Livny J."/>
            <person name="Vlamakis H."/>
            <person name="Clish C."/>
            <person name="Bullock K."/>
            <person name="Deik A."/>
            <person name="Scott J."/>
            <person name="Pierce K.A."/>
            <person name="Xavier R.J."/>
            <person name="Alm E.J."/>
        </authorList>
    </citation>
    <scope>NUCLEOTIDE SEQUENCE [LARGE SCALE GENOMIC DNA]</scope>
    <source>
        <strain evidence="1 2">BIOML-A46</strain>
    </source>
</reference>
<organism evidence="1 2">
    <name type="scientific">Bacteroides fragilis</name>
    <dbReference type="NCBI Taxonomy" id="817"/>
    <lineage>
        <taxon>Bacteria</taxon>
        <taxon>Pseudomonadati</taxon>
        <taxon>Bacteroidota</taxon>
        <taxon>Bacteroidia</taxon>
        <taxon>Bacteroidales</taxon>
        <taxon>Bacteroidaceae</taxon>
        <taxon>Bacteroides</taxon>
    </lineage>
</organism>
<sequence length="82" mass="9155">MTESEWLSKAKKLHRTCLDEQEKGNGSRGITANEATMLNNLQHAIGSHHSRPDINYKQAKESLDEMFDHVKAGRATPPLVKG</sequence>
<dbReference type="EMBL" id="VWCJ01000001">
    <property type="protein sequence ID" value="KAA5001863.1"/>
    <property type="molecule type" value="Genomic_DNA"/>
</dbReference>
<evidence type="ECO:0000313" key="2">
    <source>
        <dbReference type="Proteomes" id="UP000460666"/>
    </source>
</evidence>
<dbReference type="RefSeq" id="WP_032585289.1">
    <property type="nucleotide sequence ID" value="NZ_CP043610.1"/>
</dbReference>
<accession>A0A642F755</accession>
<dbReference type="Proteomes" id="UP000460666">
    <property type="component" value="Unassembled WGS sequence"/>
</dbReference>
<comment type="caution">
    <text evidence="1">The sequence shown here is derived from an EMBL/GenBank/DDBJ whole genome shotgun (WGS) entry which is preliminary data.</text>
</comment>